<proteinExistence type="predicted"/>
<keyword evidence="10" id="KW-0961">Cell wall biogenesis/degradation</keyword>
<organism evidence="12 13">
    <name type="scientific">Clostridium sardiniense</name>
    <name type="common">Clostridium absonum</name>
    <dbReference type="NCBI Taxonomy" id="29369"/>
    <lineage>
        <taxon>Bacteria</taxon>
        <taxon>Bacillati</taxon>
        <taxon>Bacillota</taxon>
        <taxon>Clostridia</taxon>
        <taxon>Eubacteriales</taxon>
        <taxon>Clostridiaceae</taxon>
        <taxon>Clostridium</taxon>
    </lineage>
</organism>
<dbReference type="InterPro" id="IPR001182">
    <property type="entry name" value="FtsW/RodA"/>
</dbReference>
<feature type="transmembrane region" description="Helical" evidence="11">
    <location>
        <begin position="62"/>
        <end position="83"/>
    </location>
</feature>
<keyword evidence="13" id="KW-1185">Reference proteome</keyword>
<comment type="subcellular location">
    <subcellularLocation>
        <location evidence="1">Membrane</location>
        <topology evidence="1">Multi-pass membrane protein</topology>
    </subcellularLocation>
</comment>
<dbReference type="InterPro" id="IPR011923">
    <property type="entry name" value="RodA/MrdB"/>
</dbReference>
<evidence type="ECO:0000256" key="2">
    <source>
        <dbReference type="ARBA" id="ARBA00022475"/>
    </source>
</evidence>
<feature type="transmembrane region" description="Helical" evidence="11">
    <location>
        <begin position="200"/>
        <end position="218"/>
    </location>
</feature>
<feature type="transmembrane region" description="Helical" evidence="11">
    <location>
        <begin position="114"/>
        <end position="138"/>
    </location>
</feature>
<evidence type="ECO:0000256" key="11">
    <source>
        <dbReference type="SAM" id="Phobius"/>
    </source>
</evidence>
<dbReference type="PANTHER" id="PTHR30474">
    <property type="entry name" value="CELL CYCLE PROTEIN"/>
    <property type="match status" value="1"/>
</dbReference>
<comment type="caution">
    <text evidence="12">The sequence shown here is derived from an EMBL/GenBank/DDBJ whole genome shotgun (WGS) entry which is preliminary data.</text>
</comment>
<evidence type="ECO:0000256" key="7">
    <source>
        <dbReference type="ARBA" id="ARBA00022984"/>
    </source>
</evidence>
<dbReference type="PANTHER" id="PTHR30474:SF1">
    <property type="entry name" value="PEPTIDOGLYCAN GLYCOSYLTRANSFERASE MRDB"/>
    <property type="match status" value="1"/>
</dbReference>
<gene>
    <name evidence="12" type="primary">rodA</name>
    <name evidence="12" type="ORF">K5V21_10245</name>
</gene>
<sequence>MLRGDLLFDRQGTYSKYKLDFKKIRDIDKVLLFSTIILVLFGILNIYLATKGTYGFSYAKKQLIWFIVSLVALYIFMAIDYRVLYNYVPIFYWAGVVLLIATRFLGSVRGGARGWLVFGPVSLQPAELAKIGMILMLAKKLEEMDLEINNLRNFFTLVFYAAVPVLFIVIQPDMGMTMVSFFIVLGIFYVAGLDMKVIGGGLLALFIGIIIVWNSGLIQDYQKTRITSFMNPEANMAGSGYHLSQSLIAIGSGGVTGNRPSLANDESSGYAAQHVPEVQTDFIFASTAENWGLLGILFLLTMYGLLISRMVAIARTSKDIFGSIICVGLVSYFLFAILQNIGMTIGLMPITGITLPLISYGGSSLLTTIMSIGLVLNVGMRRKKIRF</sequence>
<evidence type="ECO:0000256" key="10">
    <source>
        <dbReference type="ARBA" id="ARBA00023316"/>
    </source>
</evidence>
<evidence type="ECO:0000256" key="8">
    <source>
        <dbReference type="ARBA" id="ARBA00022989"/>
    </source>
</evidence>
<evidence type="ECO:0000256" key="3">
    <source>
        <dbReference type="ARBA" id="ARBA00022676"/>
    </source>
</evidence>
<reference evidence="12 13" key="1">
    <citation type="journal article" date="2021" name="Cell Host Microbe">
        <title>in vivo commensal control of Clostridioides difficile virulence.</title>
        <authorList>
            <person name="Girinathan B.P."/>
            <person name="Dibenedetto N."/>
            <person name="Worley J.N."/>
            <person name="Peltier J."/>
            <person name="Arrieta-Ortiz M.L."/>
            <person name="Rupa Christinal Immanuel S."/>
            <person name="Lavin R."/>
            <person name="Delaney M.L."/>
            <person name="Cummins C."/>
            <person name="Hoffmann M."/>
            <person name="Luo Y."/>
            <person name="Gonzalez-Escalona N."/>
            <person name="Allard M."/>
            <person name="Onderdonk A.B."/>
            <person name="Gerber G.K."/>
            <person name="Sonenshein A.L."/>
            <person name="Baliga N."/>
            <person name="Dupuy B."/>
            <person name="Bry L."/>
        </authorList>
    </citation>
    <scope>NUCLEOTIDE SEQUENCE [LARGE SCALE GENOMIC DNA]</scope>
    <source>
        <strain evidence="12 13">DSM 599</strain>
    </source>
</reference>
<dbReference type="Proteomes" id="UP001299068">
    <property type="component" value="Unassembled WGS sequence"/>
</dbReference>
<keyword evidence="8 11" id="KW-1133">Transmembrane helix</keyword>
<evidence type="ECO:0000313" key="13">
    <source>
        <dbReference type="Proteomes" id="UP001299068"/>
    </source>
</evidence>
<keyword evidence="6" id="KW-0133">Cell shape</keyword>
<accession>A0ABS7KYE1</accession>
<keyword evidence="2" id="KW-1003">Cell membrane</keyword>
<evidence type="ECO:0000256" key="1">
    <source>
        <dbReference type="ARBA" id="ARBA00004141"/>
    </source>
</evidence>
<name>A0ABS7KYE1_CLOSR</name>
<dbReference type="Pfam" id="PF01098">
    <property type="entry name" value="FTSW_RODA_SPOVE"/>
    <property type="match status" value="1"/>
</dbReference>
<feature type="transmembrane region" description="Helical" evidence="11">
    <location>
        <begin position="150"/>
        <end position="170"/>
    </location>
</feature>
<feature type="transmembrane region" description="Helical" evidence="11">
    <location>
        <begin position="291"/>
        <end position="308"/>
    </location>
</feature>
<dbReference type="PROSITE" id="PS00428">
    <property type="entry name" value="FTSW_RODA_SPOVE"/>
    <property type="match status" value="1"/>
</dbReference>
<evidence type="ECO:0000256" key="4">
    <source>
        <dbReference type="ARBA" id="ARBA00022679"/>
    </source>
</evidence>
<feature type="transmembrane region" description="Helical" evidence="11">
    <location>
        <begin position="320"/>
        <end position="338"/>
    </location>
</feature>
<keyword evidence="5 11" id="KW-0812">Transmembrane</keyword>
<evidence type="ECO:0000256" key="6">
    <source>
        <dbReference type="ARBA" id="ARBA00022960"/>
    </source>
</evidence>
<evidence type="ECO:0000256" key="9">
    <source>
        <dbReference type="ARBA" id="ARBA00023136"/>
    </source>
</evidence>
<keyword evidence="3" id="KW-0328">Glycosyltransferase</keyword>
<evidence type="ECO:0000313" key="12">
    <source>
        <dbReference type="EMBL" id="MBY0755834.1"/>
    </source>
</evidence>
<dbReference type="InterPro" id="IPR018365">
    <property type="entry name" value="Cell_cycle_FtsW-rel_CS"/>
</dbReference>
<keyword evidence="7" id="KW-0573">Peptidoglycan synthesis</keyword>
<keyword evidence="9 11" id="KW-0472">Membrane</keyword>
<dbReference type="EMBL" id="JAIKTU010000007">
    <property type="protein sequence ID" value="MBY0755834.1"/>
    <property type="molecule type" value="Genomic_DNA"/>
</dbReference>
<protein>
    <submittedName>
        <fullName evidence="12">Rod shape-determining protein RodA</fullName>
    </submittedName>
</protein>
<keyword evidence="4" id="KW-0808">Transferase</keyword>
<dbReference type="NCBIfam" id="TIGR02210">
    <property type="entry name" value="rodA_shape"/>
    <property type="match status" value="1"/>
</dbReference>
<feature type="transmembrane region" description="Helical" evidence="11">
    <location>
        <begin position="30"/>
        <end position="50"/>
    </location>
</feature>
<feature type="transmembrane region" description="Helical" evidence="11">
    <location>
        <begin position="358"/>
        <end position="379"/>
    </location>
</feature>
<feature type="transmembrane region" description="Helical" evidence="11">
    <location>
        <begin position="176"/>
        <end position="193"/>
    </location>
</feature>
<evidence type="ECO:0000256" key="5">
    <source>
        <dbReference type="ARBA" id="ARBA00022692"/>
    </source>
</evidence>
<feature type="transmembrane region" description="Helical" evidence="11">
    <location>
        <begin position="90"/>
        <end position="108"/>
    </location>
</feature>